<dbReference type="Proteomes" id="UP000821853">
    <property type="component" value="Chromosome 1"/>
</dbReference>
<protein>
    <recommendedName>
        <fullName evidence="4">Nucleic-acid-binding protein from transposon X-element</fullName>
    </recommendedName>
</protein>
<proteinExistence type="predicted"/>
<evidence type="ECO:0000313" key="2">
    <source>
        <dbReference type="EMBL" id="KAH9360987.1"/>
    </source>
</evidence>
<dbReference type="InterPro" id="IPR036875">
    <property type="entry name" value="Znf_CCHC_sf"/>
</dbReference>
<dbReference type="EMBL" id="JABSTR010000001">
    <property type="protein sequence ID" value="KAH9360987.1"/>
    <property type="molecule type" value="Genomic_DNA"/>
</dbReference>
<name>A0A9J6FDJ7_HAELO</name>
<gene>
    <name evidence="2" type="ORF">HPB48_019589</name>
</gene>
<feature type="region of interest" description="Disordered" evidence="1">
    <location>
        <begin position="304"/>
        <end position="336"/>
    </location>
</feature>
<comment type="caution">
    <text evidence="2">The sequence shown here is derived from an EMBL/GenBank/DDBJ whole genome shotgun (WGS) entry which is preliminary data.</text>
</comment>
<dbReference type="SUPFAM" id="SSF57756">
    <property type="entry name" value="Retrovirus zinc finger-like domains"/>
    <property type="match status" value="1"/>
</dbReference>
<organism evidence="2 3">
    <name type="scientific">Haemaphysalis longicornis</name>
    <name type="common">Bush tick</name>
    <dbReference type="NCBI Taxonomy" id="44386"/>
    <lineage>
        <taxon>Eukaryota</taxon>
        <taxon>Metazoa</taxon>
        <taxon>Ecdysozoa</taxon>
        <taxon>Arthropoda</taxon>
        <taxon>Chelicerata</taxon>
        <taxon>Arachnida</taxon>
        <taxon>Acari</taxon>
        <taxon>Parasitiformes</taxon>
        <taxon>Ixodida</taxon>
        <taxon>Ixodoidea</taxon>
        <taxon>Ixodidae</taxon>
        <taxon>Haemaphysalinae</taxon>
        <taxon>Haemaphysalis</taxon>
    </lineage>
</organism>
<dbReference type="GO" id="GO:0003676">
    <property type="term" value="F:nucleic acid binding"/>
    <property type="evidence" value="ECO:0007669"/>
    <property type="project" value="InterPro"/>
</dbReference>
<keyword evidence="3" id="KW-1185">Reference proteome</keyword>
<reference evidence="2 3" key="1">
    <citation type="journal article" date="2020" name="Cell">
        <title>Large-Scale Comparative Analyses of Tick Genomes Elucidate Their Genetic Diversity and Vector Capacities.</title>
        <authorList>
            <consortium name="Tick Genome and Microbiome Consortium (TIGMIC)"/>
            <person name="Jia N."/>
            <person name="Wang J."/>
            <person name="Shi W."/>
            <person name="Du L."/>
            <person name="Sun Y."/>
            <person name="Zhan W."/>
            <person name="Jiang J.F."/>
            <person name="Wang Q."/>
            <person name="Zhang B."/>
            <person name="Ji P."/>
            <person name="Bell-Sakyi L."/>
            <person name="Cui X.M."/>
            <person name="Yuan T.T."/>
            <person name="Jiang B.G."/>
            <person name="Yang W.F."/>
            <person name="Lam T.T."/>
            <person name="Chang Q.C."/>
            <person name="Ding S.J."/>
            <person name="Wang X.J."/>
            <person name="Zhu J.G."/>
            <person name="Ruan X.D."/>
            <person name="Zhao L."/>
            <person name="Wei J.T."/>
            <person name="Ye R.Z."/>
            <person name="Que T.C."/>
            <person name="Du C.H."/>
            <person name="Zhou Y.H."/>
            <person name="Cheng J.X."/>
            <person name="Dai P.F."/>
            <person name="Guo W.B."/>
            <person name="Han X.H."/>
            <person name="Huang E.J."/>
            <person name="Li L.F."/>
            <person name="Wei W."/>
            <person name="Gao Y.C."/>
            <person name="Liu J.Z."/>
            <person name="Shao H.Z."/>
            <person name="Wang X."/>
            <person name="Wang C.C."/>
            <person name="Yang T.C."/>
            <person name="Huo Q.B."/>
            <person name="Li W."/>
            <person name="Chen H.Y."/>
            <person name="Chen S.E."/>
            <person name="Zhou L.G."/>
            <person name="Ni X.B."/>
            <person name="Tian J.H."/>
            <person name="Sheng Y."/>
            <person name="Liu T."/>
            <person name="Pan Y.S."/>
            <person name="Xia L.Y."/>
            <person name="Li J."/>
            <person name="Zhao F."/>
            <person name="Cao W.C."/>
        </authorList>
    </citation>
    <scope>NUCLEOTIDE SEQUENCE [LARGE SCALE GENOMIC DNA]</scope>
    <source>
        <strain evidence="2">HaeL-2018</strain>
    </source>
</reference>
<accession>A0A9J6FDJ7</accession>
<evidence type="ECO:0000256" key="1">
    <source>
        <dbReference type="SAM" id="MobiDB-lite"/>
    </source>
</evidence>
<dbReference type="OrthoDB" id="7615647at2759"/>
<dbReference type="VEuPathDB" id="VectorBase:HLOH_058040"/>
<feature type="region of interest" description="Disordered" evidence="1">
    <location>
        <begin position="228"/>
        <end position="291"/>
    </location>
</feature>
<evidence type="ECO:0000313" key="3">
    <source>
        <dbReference type="Proteomes" id="UP000821853"/>
    </source>
</evidence>
<sequence length="387" mass="42518">MHRKFAFTGFFQYKLQPRSNTIISTTTSAHVRDALLQMRDLRVQPDENIPVQTYEPAPDNASRGVLHGLTGCDSSELHKRLQCETHRILAVRPMGRNGTVLVTFQGPTLPTAMTFGLGQVKVHPYKPRVPVCAVCHDIGHRKNVCPNTHRKRCTKCGGRQHDSSSDLDTCSLTVTPVCKNCRGKHLATDPRCPARQAATQNLRAKLLQATTQASLTTGLLGAPIDVNLKKMPRRSRQRSSSNTGNIDDSAIPDHVAPGITNACLRKNPSPTESPPSLPFDKKDHNFPPLLGQDTVLSSAAHISGKKVNTGEPPWEASNASKSPEGTGRSFSPNPNPAYTKPVEILIHHLERIEESQKQLTATINAIIDQQSQLLQLTKNLLRCYNGR</sequence>
<evidence type="ECO:0008006" key="4">
    <source>
        <dbReference type="Google" id="ProtNLM"/>
    </source>
</evidence>
<feature type="compositionally biased region" description="Polar residues" evidence="1">
    <location>
        <begin position="317"/>
        <end position="332"/>
    </location>
</feature>
<dbReference type="AlphaFoldDB" id="A0A9J6FDJ7"/>
<dbReference type="GO" id="GO:0008270">
    <property type="term" value="F:zinc ion binding"/>
    <property type="evidence" value="ECO:0007669"/>
    <property type="project" value="InterPro"/>
</dbReference>